<keyword evidence="5" id="KW-1185">Reference proteome</keyword>
<dbReference type="PANTHER" id="PTHR31529">
    <property type="entry name" value="LOB DOMAIN CONTAINING PROTEIN"/>
    <property type="match status" value="1"/>
</dbReference>
<dbReference type="PROSITE" id="PS50891">
    <property type="entry name" value="LOB"/>
    <property type="match status" value="1"/>
</dbReference>
<evidence type="ECO:0000313" key="4">
    <source>
        <dbReference type="EMBL" id="KDO68482.1"/>
    </source>
</evidence>
<dbReference type="PaxDb" id="2711-XP_006480093.1"/>
<dbReference type="InterPro" id="IPR004883">
    <property type="entry name" value="LOB"/>
</dbReference>
<sequence length="224" mass="24617">MTGSGSPCGACKFLRRKCVKGCVFAPYFCHEQGATHFAAIHKVFGASNVSKLLAHLPVSDRCEAAVTISYEAQARLQDPIYGCVSHIFALQHQVVNLQAQLASLKEQAAQSILNGSVTTNPNHEKYYGKLPSHPQDVQSWFHHQEDSDMERLFSSNLHNQGAATMPYCTDQNGFMNPNSLGNSYENSAIASFGEASHSMGTFEQWSFQDSDDLQSVAFGYIQNS</sequence>
<dbReference type="eggNOG" id="ENOG502QUV3">
    <property type="taxonomic scope" value="Eukaryota"/>
</dbReference>
<name>A0A067FYE5_CITSI</name>
<evidence type="ECO:0000256" key="2">
    <source>
        <dbReference type="SAM" id="Coils"/>
    </source>
</evidence>
<dbReference type="AlphaFoldDB" id="A0A067FYE5"/>
<protein>
    <recommendedName>
        <fullName evidence="3">LOB domain-containing protein</fullName>
    </recommendedName>
</protein>
<dbReference type="EMBL" id="KK784894">
    <property type="protein sequence ID" value="KDO68482.1"/>
    <property type="molecule type" value="Genomic_DNA"/>
</dbReference>
<dbReference type="GO" id="GO:0009755">
    <property type="term" value="P:hormone-mediated signaling pathway"/>
    <property type="evidence" value="ECO:0000318"/>
    <property type="project" value="GO_Central"/>
</dbReference>
<dbReference type="Pfam" id="PF03195">
    <property type="entry name" value="LOB"/>
    <property type="match status" value="1"/>
</dbReference>
<feature type="domain" description="LOB" evidence="3">
    <location>
        <begin position="6"/>
        <end position="108"/>
    </location>
</feature>
<dbReference type="STRING" id="2711.A0A067FYE5"/>
<organism evidence="4 5">
    <name type="scientific">Citrus sinensis</name>
    <name type="common">Sweet orange</name>
    <name type="synonym">Citrus aurantium var. sinensis</name>
    <dbReference type="NCBI Taxonomy" id="2711"/>
    <lineage>
        <taxon>Eukaryota</taxon>
        <taxon>Viridiplantae</taxon>
        <taxon>Streptophyta</taxon>
        <taxon>Embryophyta</taxon>
        <taxon>Tracheophyta</taxon>
        <taxon>Spermatophyta</taxon>
        <taxon>Magnoliopsida</taxon>
        <taxon>eudicotyledons</taxon>
        <taxon>Gunneridae</taxon>
        <taxon>Pentapetalae</taxon>
        <taxon>rosids</taxon>
        <taxon>malvids</taxon>
        <taxon>Sapindales</taxon>
        <taxon>Rutaceae</taxon>
        <taxon>Aurantioideae</taxon>
        <taxon>Citrus</taxon>
    </lineage>
</organism>
<dbReference type="PANTHER" id="PTHR31529:SF26">
    <property type="entry name" value="LOB DOMAIN-CONTAINING PROTEIN CRL1"/>
    <property type="match status" value="1"/>
</dbReference>
<evidence type="ECO:0000313" key="5">
    <source>
        <dbReference type="Proteomes" id="UP000027120"/>
    </source>
</evidence>
<accession>A0A067FYE5</accession>
<proteinExistence type="inferred from homology"/>
<comment type="similarity">
    <text evidence="1">Belongs to the LOB domain-containing protein family.</text>
</comment>
<evidence type="ECO:0000256" key="1">
    <source>
        <dbReference type="ARBA" id="ARBA00005474"/>
    </source>
</evidence>
<dbReference type="GO" id="GO:0045893">
    <property type="term" value="P:positive regulation of DNA-templated transcription"/>
    <property type="evidence" value="ECO:0000318"/>
    <property type="project" value="GO_Central"/>
</dbReference>
<dbReference type="Proteomes" id="UP000027120">
    <property type="component" value="Unassembled WGS sequence"/>
</dbReference>
<evidence type="ECO:0000259" key="3">
    <source>
        <dbReference type="PROSITE" id="PS50891"/>
    </source>
</evidence>
<dbReference type="GO" id="GO:0005634">
    <property type="term" value="C:nucleus"/>
    <property type="evidence" value="ECO:0000318"/>
    <property type="project" value="GO_Central"/>
</dbReference>
<reference evidence="4 5" key="1">
    <citation type="submission" date="2014-04" db="EMBL/GenBank/DDBJ databases">
        <authorList>
            <consortium name="International Citrus Genome Consortium"/>
            <person name="Gmitter F."/>
            <person name="Chen C."/>
            <person name="Farmerie W."/>
            <person name="Harkins T."/>
            <person name="Desany B."/>
            <person name="Mohiuddin M."/>
            <person name="Kodira C."/>
            <person name="Borodovsky M."/>
            <person name="Lomsadze A."/>
            <person name="Burns P."/>
            <person name="Jenkins J."/>
            <person name="Prochnik S."/>
            <person name="Shu S."/>
            <person name="Chapman J."/>
            <person name="Pitluck S."/>
            <person name="Schmutz J."/>
            <person name="Rokhsar D."/>
        </authorList>
    </citation>
    <scope>NUCLEOTIDE SEQUENCE</scope>
</reference>
<dbReference type="SMR" id="A0A067FYE5"/>
<keyword evidence="2" id="KW-0175">Coiled coil</keyword>
<feature type="coiled-coil region" evidence="2">
    <location>
        <begin position="87"/>
        <end position="114"/>
    </location>
</feature>
<gene>
    <name evidence="4" type="ORF">CISIN_1g027399mg</name>
</gene>